<keyword evidence="4" id="KW-1003">Cell membrane</keyword>
<dbReference type="Gene3D" id="1.20.1250.20">
    <property type="entry name" value="MFS general substrate transporter like domains"/>
    <property type="match status" value="1"/>
</dbReference>
<feature type="transmembrane region" description="Helical" evidence="8">
    <location>
        <begin position="325"/>
        <end position="343"/>
    </location>
</feature>
<dbReference type="EMBL" id="FXWK01000001">
    <property type="protein sequence ID" value="SMQ59863.1"/>
    <property type="molecule type" value="Genomic_DNA"/>
</dbReference>
<evidence type="ECO:0000256" key="5">
    <source>
        <dbReference type="ARBA" id="ARBA00022692"/>
    </source>
</evidence>
<dbReference type="Proteomes" id="UP000194474">
    <property type="component" value="Unassembled WGS sequence"/>
</dbReference>
<dbReference type="AlphaFoldDB" id="A0A1Y6EI79"/>
<dbReference type="SUPFAM" id="SSF103473">
    <property type="entry name" value="MFS general substrate transporter"/>
    <property type="match status" value="1"/>
</dbReference>
<feature type="transmembrane region" description="Helical" evidence="8">
    <location>
        <begin position="413"/>
        <end position="441"/>
    </location>
</feature>
<organism evidence="10 11">
    <name type="scientific">Devosia lucknowensis</name>
    <dbReference type="NCBI Taxonomy" id="1096929"/>
    <lineage>
        <taxon>Bacteria</taxon>
        <taxon>Pseudomonadati</taxon>
        <taxon>Pseudomonadota</taxon>
        <taxon>Alphaproteobacteria</taxon>
        <taxon>Hyphomicrobiales</taxon>
        <taxon>Devosiaceae</taxon>
        <taxon>Devosia</taxon>
    </lineage>
</organism>
<evidence type="ECO:0000313" key="10">
    <source>
        <dbReference type="EMBL" id="SMQ59863.1"/>
    </source>
</evidence>
<evidence type="ECO:0000256" key="7">
    <source>
        <dbReference type="ARBA" id="ARBA00023136"/>
    </source>
</evidence>
<dbReference type="GO" id="GO:0005886">
    <property type="term" value="C:plasma membrane"/>
    <property type="evidence" value="ECO:0007669"/>
    <property type="project" value="UniProtKB-SubCell"/>
</dbReference>
<dbReference type="Pfam" id="PF07690">
    <property type="entry name" value="MFS_1"/>
    <property type="match status" value="1"/>
</dbReference>
<evidence type="ECO:0000256" key="2">
    <source>
        <dbReference type="ARBA" id="ARBA00008537"/>
    </source>
</evidence>
<dbReference type="CDD" id="cd17503">
    <property type="entry name" value="MFS_LmrB_MDR_like"/>
    <property type="match status" value="1"/>
</dbReference>
<name>A0A1Y6EI79_9HYPH</name>
<dbReference type="GO" id="GO:0022857">
    <property type="term" value="F:transmembrane transporter activity"/>
    <property type="evidence" value="ECO:0007669"/>
    <property type="project" value="InterPro"/>
</dbReference>
<evidence type="ECO:0000256" key="3">
    <source>
        <dbReference type="ARBA" id="ARBA00022448"/>
    </source>
</evidence>
<sequence length="496" mass="52225">MTLDATMDAATPDVAAHHPDNAARNRLVIAILLVSTFVVFLNETIMSVAIPHLMTDLGVEASAAQWLTTGFLLTMAVVIPITGFLLQRLNTRPIFLLAISVFSFGTLICAVSPGLELLIGGRVIQAIGTAIMIPLLMTTVMTLVPPEARGKTMGNISIVMSVAPAIGPTIGGFILAHFDWRFMFYFTLPIALGALVLGATRIRNVSTPRYAPLDYLSVVLSALAFGGLVYGLSSFGESFAHTGEPSAIPLWAPIAVGVVAMGLFVWRQLGLQRENKALLDLRVFQSRNYTVSVSLMLIAMMALFGTVILLPIYTQRVVGLDTLQTGLLLLPGGLIMGLMGPFVGRLFDRVGPTMLAVPGTILVSAVLWALTLVGQDTSPWALLAGHVVLSIGLALIFTPVFTSSMGSVRMELYSHASAVLGSIQQLAGAAGIALFIALMTIRTAALTAEGVDPVEALASGIRAAFLVGAIISLFAIVAAVFIRKPEGGMPGHGGGH</sequence>
<keyword evidence="11" id="KW-1185">Reference proteome</keyword>
<feature type="transmembrane region" description="Helical" evidence="8">
    <location>
        <begin position="250"/>
        <end position="269"/>
    </location>
</feature>
<evidence type="ECO:0000256" key="8">
    <source>
        <dbReference type="SAM" id="Phobius"/>
    </source>
</evidence>
<dbReference type="InterPro" id="IPR004638">
    <property type="entry name" value="EmrB-like"/>
</dbReference>
<dbReference type="NCBIfam" id="TIGR00711">
    <property type="entry name" value="efflux_EmrB"/>
    <property type="match status" value="1"/>
</dbReference>
<comment type="similarity">
    <text evidence="2">Belongs to the major facilitator superfamily. EmrB family.</text>
</comment>
<proteinExistence type="inferred from homology"/>
<feature type="transmembrane region" description="Helical" evidence="8">
    <location>
        <begin position="27"/>
        <end position="54"/>
    </location>
</feature>
<dbReference type="InterPro" id="IPR011701">
    <property type="entry name" value="MFS"/>
</dbReference>
<feature type="transmembrane region" description="Helical" evidence="8">
    <location>
        <begin position="93"/>
        <end position="113"/>
    </location>
</feature>
<accession>A0A1Y6EI79</accession>
<protein>
    <submittedName>
        <fullName evidence="10">MFS transporter, DHA2 family, lincomycin resistance protein</fullName>
    </submittedName>
</protein>
<dbReference type="PROSITE" id="PS50850">
    <property type="entry name" value="MFS"/>
    <property type="match status" value="1"/>
</dbReference>
<keyword evidence="6 8" id="KW-1133">Transmembrane helix</keyword>
<evidence type="ECO:0000256" key="4">
    <source>
        <dbReference type="ARBA" id="ARBA00022475"/>
    </source>
</evidence>
<comment type="subcellular location">
    <subcellularLocation>
        <location evidence="1">Cell membrane</location>
        <topology evidence="1">Multi-pass membrane protein</topology>
    </subcellularLocation>
</comment>
<evidence type="ECO:0000256" key="1">
    <source>
        <dbReference type="ARBA" id="ARBA00004651"/>
    </source>
</evidence>
<dbReference type="OrthoDB" id="9812221at2"/>
<gene>
    <name evidence="10" type="ORF">SAMN06295905_0294</name>
</gene>
<evidence type="ECO:0000313" key="11">
    <source>
        <dbReference type="Proteomes" id="UP000194474"/>
    </source>
</evidence>
<keyword evidence="3" id="KW-0813">Transport</keyword>
<dbReference type="InterPro" id="IPR020846">
    <property type="entry name" value="MFS_dom"/>
</dbReference>
<dbReference type="Gene3D" id="1.20.1720.10">
    <property type="entry name" value="Multidrug resistance protein D"/>
    <property type="match status" value="1"/>
</dbReference>
<feature type="transmembrane region" description="Helical" evidence="8">
    <location>
        <begin position="289"/>
        <end position="313"/>
    </location>
</feature>
<dbReference type="RefSeq" id="WP_086468771.1">
    <property type="nucleotide sequence ID" value="NZ_FXWK01000001.1"/>
</dbReference>
<dbReference type="PANTHER" id="PTHR42718:SF9">
    <property type="entry name" value="MAJOR FACILITATOR SUPERFAMILY MULTIDRUG TRANSPORTER MFSC"/>
    <property type="match status" value="1"/>
</dbReference>
<dbReference type="PRINTS" id="PR01036">
    <property type="entry name" value="TCRTETB"/>
</dbReference>
<feature type="transmembrane region" description="Helical" evidence="8">
    <location>
        <begin position="380"/>
        <end position="401"/>
    </location>
</feature>
<feature type="transmembrane region" description="Helical" evidence="8">
    <location>
        <begin position="66"/>
        <end position="86"/>
    </location>
</feature>
<feature type="transmembrane region" description="Helical" evidence="8">
    <location>
        <begin position="156"/>
        <end position="176"/>
    </location>
</feature>
<feature type="transmembrane region" description="Helical" evidence="8">
    <location>
        <begin position="461"/>
        <end position="482"/>
    </location>
</feature>
<feature type="transmembrane region" description="Helical" evidence="8">
    <location>
        <begin position="212"/>
        <end position="230"/>
    </location>
</feature>
<evidence type="ECO:0000259" key="9">
    <source>
        <dbReference type="PROSITE" id="PS50850"/>
    </source>
</evidence>
<evidence type="ECO:0000256" key="6">
    <source>
        <dbReference type="ARBA" id="ARBA00022989"/>
    </source>
</evidence>
<keyword evidence="7 8" id="KW-0472">Membrane</keyword>
<feature type="transmembrane region" description="Helical" evidence="8">
    <location>
        <begin position="182"/>
        <end position="200"/>
    </location>
</feature>
<reference evidence="11" key="1">
    <citation type="submission" date="2017-04" db="EMBL/GenBank/DDBJ databases">
        <authorList>
            <person name="Varghese N."/>
            <person name="Submissions S."/>
        </authorList>
    </citation>
    <scope>NUCLEOTIDE SEQUENCE [LARGE SCALE GENOMIC DNA]</scope>
</reference>
<feature type="transmembrane region" description="Helical" evidence="8">
    <location>
        <begin position="355"/>
        <end position="374"/>
    </location>
</feature>
<feature type="transmembrane region" description="Helical" evidence="8">
    <location>
        <begin position="119"/>
        <end position="144"/>
    </location>
</feature>
<feature type="domain" description="Major facilitator superfamily (MFS) profile" evidence="9">
    <location>
        <begin position="28"/>
        <end position="487"/>
    </location>
</feature>
<dbReference type="InterPro" id="IPR036259">
    <property type="entry name" value="MFS_trans_sf"/>
</dbReference>
<dbReference type="PANTHER" id="PTHR42718">
    <property type="entry name" value="MAJOR FACILITATOR SUPERFAMILY MULTIDRUG TRANSPORTER MFSC"/>
    <property type="match status" value="1"/>
</dbReference>
<keyword evidence="5 8" id="KW-0812">Transmembrane</keyword>